<feature type="transmembrane region" description="Helical" evidence="7">
    <location>
        <begin position="32"/>
        <end position="52"/>
    </location>
</feature>
<evidence type="ECO:0000256" key="5">
    <source>
        <dbReference type="ARBA" id="ARBA00023065"/>
    </source>
</evidence>
<organism evidence="9 10">
    <name type="scientific">Duganella zoogloeoides</name>
    <dbReference type="NCBI Taxonomy" id="75659"/>
    <lineage>
        <taxon>Bacteria</taxon>
        <taxon>Pseudomonadati</taxon>
        <taxon>Pseudomonadota</taxon>
        <taxon>Betaproteobacteria</taxon>
        <taxon>Burkholderiales</taxon>
        <taxon>Oxalobacteraceae</taxon>
        <taxon>Telluria group</taxon>
        <taxon>Duganella</taxon>
    </lineage>
</organism>
<keyword evidence="2" id="KW-0813">Transport</keyword>
<evidence type="ECO:0000256" key="4">
    <source>
        <dbReference type="ARBA" id="ARBA00022989"/>
    </source>
</evidence>
<dbReference type="EMBL" id="CP140152">
    <property type="protein sequence ID" value="WQH06633.1"/>
    <property type="molecule type" value="Genomic_DNA"/>
</dbReference>
<evidence type="ECO:0000256" key="3">
    <source>
        <dbReference type="ARBA" id="ARBA00022692"/>
    </source>
</evidence>
<keyword evidence="5" id="KW-0406">Ion transport</keyword>
<keyword evidence="4 7" id="KW-1133">Transmembrane helix</keyword>
<evidence type="ECO:0000313" key="9">
    <source>
        <dbReference type="EMBL" id="WQH06633.1"/>
    </source>
</evidence>
<sequence length="406" mass="44303">MSITEIYLLAMMMIFAVPYLVWRLLNSDNVAPLVVVQIVGGVLLGPGVLGAAYPGYHAFVFSPQVTLALNGIAWWAVMVFVWIAGVELDLRQAWRHRGESLVVAGMALVTPLLLGVGVALVLLGWQSDWIGPRAHTWQFVTGVGMGCAVTALPILVLFLEKLGVLRSTLGQRLLRYASFDDLAIWGVLALILLDWERIGRQGLFLCGFGIAAWLVRRVMVRLQEGDRWYASLTWLLACSFLSDWAGLHYMVGAFLAGVVLDAGWFDRARMDALREQVLFAFMPVFFLSTGLKTTWTVGAETVFVAAGLLMAASVAGKLLGVGLAGRMLGWPRGDARVIGWLLQTKGLIELIFANILLDKQIISNQMFTAMLLMAIGSTMLALPMVRNSHLVPARAPAAIPGGPLRE</sequence>
<dbReference type="InterPro" id="IPR038770">
    <property type="entry name" value="Na+/solute_symporter_sf"/>
</dbReference>
<evidence type="ECO:0000313" key="10">
    <source>
        <dbReference type="Proteomes" id="UP001326110"/>
    </source>
</evidence>
<evidence type="ECO:0000256" key="6">
    <source>
        <dbReference type="ARBA" id="ARBA00023136"/>
    </source>
</evidence>
<name>A0ABZ0Y4J8_9BURK</name>
<evidence type="ECO:0000256" key="7">
    <source>
        <dbReference type="SAM" id="Phobius"/>
    </source>
</evidence>
<feature type="transmembrane region" description="Helical" evidence="7">
    <location>
        <begin position="248"/>
        <end position="265"/>
    </location>
</feature>
<dbReference type="Proteomes" id="UP001326110">
    <property type="component" value="Chromosome"/>
</dbReference>
<comment type="subcellular location">
    <subcellularLocation>
        <location evidence="1">Membrane</location>
        <topology evidence="1">Multi-pass membrane protein</topology>
    </subcellularLocation>
</comment>
<feature type="transmembrane region" description="Helical" evidence="7">
    <location>
        <begin position="102"/>
        <end position="125"/>
    </location>
</feature>
<dbReference type="RefSeq" id="WP_019920639.1">
    <property type="nucleotide sequence ID" value="NZ_CP140152.1"/>
</dbReference>
<reference evidence="9 10" key="1">
    <citation type="submission" date="2023-11" db="EMBL/GenBank/DDBJ databases">
        <title>MicrobeMod: A computational toolkit for identifying prokaryotic methylation and restriction-modification with nanopore sequencing.</title>
        <authorList>
            <person name="Crits-Christoph A."/>
            <person name="Kang S.C."/>
            <person name="Lee H."/>
            <person name="Ostrov N."/>
        </authorList>
    </citation>
    <scope>NUCLEOTIDE SEQUENCE [LARGE SCALE GENOMIC DNA]</scope>
    <source>
        <strain evidence="9 10">ATCC 25935</strain>
    </source>
</reference>
<dbReference type="PANTHER" id="PTHR32468:SF0">
    <property type="entry name" value="K(+)_H(+) ANTIPORTER 1"/>
    <property type="match status" value="1"/>
</dbReference>
<feature type="transmembrane region" description="Helical" evidence="7">
    <location>
        <begin position="72"/>
        <end position="90"/>
    </location>
</feature>
<feature type="domain" description="Cation/H+ exchanger transmembrane" evidence="8">
    <location>
        <begin position="15"/>
        <end position="380"/>
    </location>
</feature>
<dbReference type="PANTHER" id="PTHR32468">
    <property type="entry name" value="CATION/H + ANTIPORTER"/>
    <property type="match status" value="1"/>
</dbReference>
<protein>
    <submittedName>
        <fullName evidence="9">Cation/H(+) antiporter</fullName>
    </submittedName>
</protein>
<evidence type="ECO:0000256" key="2">
    <source>
        <dbReference type="ARBA" id="ARBA00022448"/>
    </source>
</evidence>
<dbReference type="InterPro" id="IPR050794">
    <property type="entry name" value="CPA2_transporter"/>
</dbReference>
<proteinExistence type="predicted"/>
<dbReference type="Gene3D" id="1.20.1530.20">
    <property type="match status" value="1"/>
</dbReference>
<feature type="transmembrane region" description="Helical" evidence="7">
    <location>
        <begin position="198"/>
        <end position="215"/>
    </location>
</feature>
<dbReference type="GeneID" id="43166533"/>
<feature type="transmembrane region" description="Helical" evidence="7">
    <location>
        <begin position="277"/>
        <end position="295"/>
    </location>
</feature>
<keyword evidence="10" id="KW-1185">Reference proteome</keyword>
<feature type="transmembrane region" description="Helical" evidence="7">
    <location>
        <begin position="362"/>
        <end position="385"/>
    </location>
</feature>
<evidence type="ECO:0000256" key="1">
    <source>
        <dbReference type="ARBA" id="ARBA00004141"/>
    </source>
</evidence>
<keyword evidence="6 7" id="KW-0472">Membrane</keyword>
<feature type="transmembrane region" description="Helical" evidence="7">
    <location>
        <begin position="137"/>
        <end position="159"/>
    </location>
</feature>
<dbReference type="InterPro" id="IPR006153">
    <property type="entry name" value="Cation/H_exchanger_TM"/>
</dbReference>
<keyword evidence="3 7" id="KW-0812">Transmembrane</keyword>
<feature type="transmembrane region" description="Helical" evidence="7">
    <location>
        <begin position="301"/>
        <end position="325"/>
    </location>
</feature>
<feature type="transmembrane region" description="Helical" evidence="7">
    <location>
        <begin position="6"/>
        <end position="25"/>
    </location>
</feature>
<gene>
    <name evidence="9" type="ORF">SR858_10015</name>
</gene>
<evidence type="ECO:0000259" key="8">
    <source>
        <dbReference type="Pfam" id="PF00999"/>
    </source>
</evidence>
<feature type="transmembrane region" description="Helical" evidence="7">
    <location>
        <begin position="337"/>
        <end position="356"/>
    </location>
</feature>
<dbReference type="Pfam" id="PF00999">
    <property type="entry name" value="Na_H_Exchanger"/>
    <property type="match status" value="1"/>
</dbReference>
<accession>A0ABZ0Y4J8</accession>